<protein>
    <submittedName>
        <fullName evidence="1">Uncharacterized protein</fullName>
    </submittedName>
</protein>
<dbReference type="RefSeq" id="WP_003374308.1">
    <property type="nucleotide sequence ID" value="NZ_JACBBA010000001.1"/>
</dbReference>
<evidence type="ECO:0000313" key="2">
    <source>
        <dbReference type="Proteomes" id="UP000486903"/>
    </source>
</evidence>
<gene>
    <name evidence="1" type="ORF">FDG31_15440</name>
</gene>
<reference evidence="1 2" key="1">
    <citation type="submission" date="2019-04" db="EMBL/GenBank/DDBJ databases">
        <title>Genome sequencing of Clostridium botulinum Groups I-IV and Clostridium butyricum.</title>
        <authorList>
            <person name="Brunt J."/>
            <person name="Van Vliet A.H.M."/>
            <person name="Stringer S.C."/>
            <person name="Carter A.T."/>
            <person name="Peck M.W."/>
        </authorList>
    </citation>
    <scope>NUCLEOTIDE SEQUENCE [LARGE SCALE GENOMIC DNA]</scope>
    <source>
        <strain evidence="1 2">BL81</strain>
    </source>
</reference>
<dbReference type="EMBL" id="SXFB01000016">
    <property type="protein sequence ID" value="NFV27527.1"/>
    <property type="molecule type" value="Genomic_DNA"/>
</dbReference>
<dbReference type="AlphaFoldDB" id="A0A846KEJ3"/>
<evidence type="ECO:0000313" key="1">
    <source>
        <dbReference type="EMBL" id="NFV27527.1"/>
    </source>
</evidence>
<accession>A0A846KEJ3</accession>
<organism evidence="1 2">
    <name type="scientific">Clostridium botulinum</name>
    <dbReference type="NCBI Taxonomy" id="1491"/>
    <lineage>
        <taxon>Bacteria</taxon>
        <taxon>Bacillati</taxon>
        <taxon>Bacillota</taxon>
        <taxon>Clostridia</taxon>
        <taxon>Eubacteriales</taxon>
        <taxon>Clostridiaceae</taxon>
        <taxon>Clostridium</taxon>
    </lineage>
</organism>
<dbReference type="Proteomes" id="UP000486903">
    <property type="component" value="Unassembled WGS sequence"/>
</dbReference>
<comment type="caution">
    <text evidence="1">The sequence shown here is derived from an EMBL/GenBank/DDBJ whole genome shotgun (WGS) entry which is preliminary data.</text>
</comment>
<sequence length="73" mass="8668">MESIYIILICKRCKKTTILLKEEVEDTIKNRKYLSCAHCGCKSFKKEFSTNNAKDCMKSNYYKRMNGYIRQVN</sequence>
<proteinExistence type="predicted"/>
<name>A0A846KEJ3_CLOBO</name>